<reference evidence="1" key="1">
    <citation type="submission" date="2025-05" db="UniProtKB">
        <authorList>
            <consortium name="RefSeq"/>
        </authorList>
    </citation>
    <scope>NUCLEOTIDE SEQUENCE [LARGE SCALE GENOMIC DNA]</scope>
</reference>
<sequence>MFFTDSHATNRIGLTTSDDIESAIRFLREQRPNAQNKEELNKLMEITRNHRRSWINTSFPSITKIVNQYPRLLDMPESILKEFQSSNCLETRLHVEWQKYKPKILEYAKSKPSLNTLMFSVTNELDEEKSELSVLSCLASPYPTTKIS</sequence>
<dbReference type="GeneID" id="136075407"/>
<evidence type="ECO:0000313" key="1">
    <source>
        <dbReference type="Proteomes" id="UP001652625"/>
    </source>
</evidence>
<dbReference type="RefSeq" id="XP_065644545.1">
    <property type="nucleotide sequence ID" value="XM_065788473.1"/>
</dbReference>
<dbReference type="Proteomes" id="UP001652625">
    <property type="component" value="Chromosome 01"/>
</dbReference>
<accession>A0ABM4B6R8</accession>
<organism evidence="1 2">
    <name type="scientific">Hydra vulgaris</name>
    <name type="common">Hydra</name>
    <name type="synonym">Hydra attenuata</name>
    <dbReference type="NCBI Taxonomy" id="6087"/>
    <lineage>
        <taxon>Eukaryota</taxon>
        <taxon>Metazoa</taxon>
        <taxon>Cnidaria</taxon>
        <taxon>Hydrozoa</taxon>
        <taxon>Hydroidolina</taxon>
        <taxon>Anthoathecata</taxon>
        <taxon>Aplanulata</taxon>
        <taxon>Hydridae</taxon>
        <taxon>Hydra</taxon>
    </lineage>
</organism>
<gene>
    <name evidence="2" type="primary">LOC136075407</name>
</gene>
<keyword evidence="1" id="KW-1185">Reference proteome</keyword>
<evidence type="ECO:0000313" key="2">
    <source>
        <dbReference type="RefSeq" id="XP_065644545.1"/>
    </source>
</evidence>
<name>A0ABM4B6R8_HYDVU</name>
<protein>
    <submittedName>
        <fullName evidence="2">Uncharacterized protein LOC136075407 isoform X2</fullName>
    </submittedName>
</protein>
<reference evidence="2" key="2">
    <citation type="submission" date="2025-08" db="UniProtKB">
        <authorList>
            <consortium name="RefSeq"/>
        </authorList>
    </citation>
    <scope>IDENTIFICATION</scope>
</reference>
<proteinExistence type="predicted"/>